<keyword evidence="4" id="KW-0804">Transcription</keyword>
<keyword evidence="3 5" id="KW-0238">DNA-binding</keyword>
<evidence type="ECO:0000256" key="1">
    <source>
        <dbReference type="ARBA" id="ARBA00022491"/>
    </source>
</evidence>
<dbReference type="InterPro" id="IPR036271">
    <property type="entry name" value="Tet_transcr_reg_TetR-rel_C_sf"/>
</dbReference>
<sequence length="198" mass="22207">MSTLTRVPPRGDRRAGIVAAALELFADKGYLATTMDDIGRAVAMRGPSLYKHVASKQDLLVEIMERSIATVLRDHRIAVESTDDVREQLRRAVEAHVRFHARHRLEAFVGTRELRHLDEGNRAVMLSLRKDYESGFRELVERGVAQGRFRVGSVKLAVYSILDMGVGVAVWFREGGEFSVDEVAYHYGDQALRLLGAD</sequence>
<protein>
    <submittedName>
        <fullName evidence="7">TetR/AcrR family transcriptional regulator</fullName>
    </submittedName>
</protein>
<dbReference type="SUPFAM" id="SSF48498">
    <property type="entry name" value="Tetracyclin repressor-like, C-terminal domain"/>
    <property type="match status" value="1"/>
</dbReference>
<dbReference type="Gene3D" id="1.10.357.10">
    <property type="entry name" value="Tetracycline Repressor, domain 2"/>
    <property type="match status" value="1"/>
</dbReference>
<dbReference type="PRINTS" id="PR00455">
    <property type="entry name" value="HTHTETR"/>
</dbReference>
<dbReference type="InterPro" id="IPR050109">
    <property type="entry name" value="HTH-type_TetR-like_transc_reg"/>
</dbReference>
<dbReference type="PROSITE" id="PS50977">
    <property type="entry name" value="HTH_TETR_2"/>
    <property type="match status" value="1"/>
</dbReference>
<evidence type="ECO:0000313" key="7">
    <source>
        <dbReference type="EMBL" id="MFD1234363.1"/>
    </source>
</evidence>
<evidence type="ECO:0000256" key="3">
    <source>
        <dbReference type="ARBA" id="ARBA00023125"/>
    </source>
</evidence>
<dbReference type="Pfam" id="PF00440">
    <property type="entry name" value="TetR_N"/>
    <property type="match status" value="1"/>
</dbReference>
<keyword evidence="1" id="KW-0678">Repressor</keyword>
<feature type="domain" description="HTH tetR-type" evidence="6">
    <location>
        <begin position="11"/>
        <end position="71"/>
    </location>
</feature>
<dbReference type="EMBL" id="JBHTMB010000127">
    <property type="protein sequence ID" value="MFD1234363.1"/>
    <property type="molecule type" value="Genomic_DNA"/>
</dbReference>
<reference evidence="8" key="1">
    <citation type="journal article" date="2019" name="Int. J. Syst. Evol. Microbiol.">
        <title>The Global Catalogue of Microorganisms (GCM) 10K type strain sequencing project: providing services to taxonomists for standard genome sequencing and annotation.</title>
        <authorList>
            <consortium name="The Broad Institute Genomics Platform"/>
            <consortium name="The Broad Institute Genome Sequencing Center for Infectious Disease"/>
            <person name="Wu L."/>
            <person name="Ma J."/>
        </authorList>
    </citation>
    <scope>NUCLEOTIDE SEQUENCE [LARGE SCALE GENOMIC DNA]</scope>
    <source>
        <strain evidence="8">CCUG 49018</strain>
    </source>
</reference>
<name>A0ABW3VHM3_9PSEU</name>
<dbReference type="InterPro" id="IPR001647">
    <property type="entry name" value="HTH_TetR"/>
</dbReference>
<dbReference type="InterPro" id="IPR009057">
    <property type="entry name" value="Homeodomain-like_sf"/>
</dbReference>
<dbReference type="InterPro" id="IPR041490">
    <property type="entry name" value="KstR2_TetR_C"/>
</dbReference>
<dbReference type="PANTHER" id="PTHR30055">
    <property type="entry name" value="HTH-TYPE TRANSCRIPTIONAL REGULATOR RUTR"/>
    <property type="match status" value="1"/>
</dbReference>
<comment type="caution">
    <text evidence="7">The sequence shown here is derived from an EMBL/GenBank/DDBJ whole genome shotgun (WGS) entry which is preliminary data.</text>
</comment>
<dbReference type="SUPFAM" id="SSF46689">
    <property type="entry name" value="Homeodomain-like"/>
    <property type="match status" value="1"/>
</dbReference>
<evidence type="ECO:0000259" key="6">
    <source>
        <dbReference type="PROSITE" id="PS50977"/>
    </source>
</evidence>
<evidence type="ECO:0000256" key="2">
    <source>
        <dbReference type="ARBA" id="ARBA00023015"/>
    </source>
</evidence>
<evidence type="ECO:0000313" key="8">
    <source>
        <dbReference type="Proteomes" id="UP001597182"/>
    </source>
</evidence>
<accession>A0ABW3VHM3</accession>
<feature type="DNA-binding region" description="H-T-H motif" evidence="5">
    <location>
        <begin position="34"/>
        <end position="53"/>
    </location>
</feature>
<dbReference type="RefSeq" id="WP_346092098.1">
    <property type="nucleotide sequence ID" value="NZ_BAABKS010000051.1"/>
</dbReference>
<dbReference type="PANTHER" id="PTHR30055:SF175">
    <property type="entry name" value="HTH-TYPE TRANSCRIPTIONAL REPRESSOR KSTR2"/>
    <property type="match status" value="1"/>
</dbReference>
<organism evidence="7 8">
    <name type="scientific">Pseudonocardia benzenivorans</name>
    <dbReference type="NCBI Taxonomy" id="228005"/>
    <lineage>
        <taxon>Bacteria</taxon>
        <taxon>Bacillati</taxon>
        <taxon>Actinomycetota</taxon>
        <taxon>Actinomycetes</taxon>
        <taxon>Pseudonocardiales</taxon>
        <taxon>Pseudonocardiaceae</taxon>
        <taxon>Pseudonocardia</taxon>
    </lineage>
</organism>
<keyword evidence="8" id="KW-1185">Reference proteome</keyword>
<evidence type="ECO:0000256" key="5">
    <source>
        <dbReference type="PROSITE-ProRule" id="PRU00335"/>
    </source>
</evidence>
<evidence type="ECO:0000256" key="4">
    <source>
        <dbReference type="ARBA" id="ARBA00023163"/>
    </source>
</evidence>
<keyword evidence="2" id="KW-0805">Transcription regulation</keyword>
<gene>
    <name evidence="7" type="ORF">ACFQ34_13820</name>
</gene>
<dbReference type="Pfam" id="PF17932">
    <property type="entry name" value="TetR_C_24"/>
    <property type="match status" value="1"/>
</dbReference>
<dbReference type="Proteomes" id="UP001597182">
    <property type="component" value="Unassembled WGS sequence"/>
</dbReference>
<proteinExistence type="predicted"/>